<dbReference type="PIRSF" id="PIRSF003073">
    <property type="entry name" value="DNAC_TnpB_IstB"/>
    <property type="match status" value="1"/>
</dbReference>
<dbReference type="SUPFAM" id="SSF52540">
    <property type="entry name" value="P-loop containing nucleoside triphosphate hydrolases"/>
    <property type="match status" value="1"/>
</dbReference>
<sequence>MNPTLIELCRQLKLPYVAETVMQKANPELTETITEILMAEIYGRQRMKLSRLMSKASFPQIKTFENYCFENITFPTSSSKETVRGLKWLEDKENLLMLGAVGTGKTHLAIAIGVEACRREYSAKFFRVADLIAILQQKHTEGLLVKFRRELLKFDLLILDELGYVPFHQTGSELLFNVIANCYERQSVIVTSNLDFGQWNTIFGDTKLTAAMVDRLIHHAHILTFAGESYRLRNALGNLKS</sequence>
<gene>
    <name evidence="5" type="primary">istB</name>
    <name evidence="5" type="ORF">LMF89_25425</name>
</gene>
<comment type="caution">
    <text evidence="5">The sequence shown here is derived from an EMBL/GenBank/DDBJ whole genome shotgun (WGS) entry which is preliminary data.</text>
</comment>
<dbReference type="Gene3D" id="3.40.50.300">
    <property type="entry name" value="P-loop containing nucleotide triphosphate hydrolases"/>
    <property type="match status" value="1"/>
</dbReference>
<dbReference type="CDD" id="cd00009">
    <property type="entry name" value="AAA"/>
    <property type="match status" value="1"/>
</dbReference>
<reference evidence="5" key="1">
    <citation type="submission" date="2021-11" db="EMBL/GenBank/DDBJ databases">
        <title>Description of a new species Pelosinus isolated from the bottom sediments of Lake Baikal.</title>
        <authorList>
            <person name="Zakharyuk A."/>
        </authorList>
    </citation>
    <scope>NUCLEOTIDE SEQUENCE</scope>
    <source>
        <strain evidence="5">Bkl1</strain>
    </source>
</reference>
<feature type="domain" description="AAA+ ATPase" evidence="4">
    <location>
        <begin position="91"/>
        <end position="223"/>
    </location>
</feature>
<keyword evidence="6" id="KW-1185">Reference proteome</keyword>
<evidence type="ECO:0000256" key="1">
    <source>
        <dbReference type="ARBA" id="ARBA00008059"/>
    </source>
</evidence>
<dbReference type="EMBL" id="JAJHJB010000096">
    <property type="protein sequence ID" value="MCC5468680.1"/>
    <property type="molecule type" value="Genomic_DNA"/>
</dbReference>
<evidence type="ECO:0000313" key="5">
    <source>
        <dbReference type="EMBL" id="MCC5468680.1"/>
    </source>
</evidence>
<accession>A0ABS8HZT1</accession>
<evidence type="ECO:0000313" key="6">
    <source>
        <dbReference type="Proteomes" id="UP001165492"/>
    </source>
</evidence>
<dbReference type="RefSeq" id="WP_229537540.1">
    <property type="nucleotide sequence ID" value="NZ_JAJHJB010000096.1"/>
</dbReference>
<dbReference type="PANTHER" id="PTHR30050">
    <property type="entry name" value="CHROMOSOMAL REPLICATION INITIATOR PROTEIN DNAA"/>
    <property type="match status" value="1"/>
</dbReference>
<proteinExistence type="inferred from homology"/>
<name>A0ABS8HZT1_9FIRM</name>
<dbReference type="Pfam" id="PF01695">
    <property type="entry name" value="IstB_IS21"/>
    <property type="match status" value="1"/>
</dbReference>
<dbReference type="InterPro" id="IPR028350">
    <property type="entry name" value="DNAC/IstB-like"/>
</dbReference>
<dbReference type="InterPro" id="IPR003593">
    <property type="entry name" value="AAA+_ATPase"/>
</dbReference>
<comment type="similarity">
    <text evidence="1">Belongs to the IS21/IS1162 putative ATP-binding protein family.</text>
</comment>
<dbReference type="Proteomes" id="UP001165492">
    <property type="component" value="Unassembled WGS sequence"/>
</dbReference>
<keyword evidence="2" id="KW-0547">Nucleotide-binding</keyword>
<dbReference type="NCBIfam" id="NF038214">
    <property type="entry name" value="IS21_help_AAA"/>
    <property type="match status" value="1"/>
</dbReference>
<evidence type="ECO:0000256" key="2">
    <source>
        <dbReference type="ARBA" id="ARBA00022741"/>
    </source>
</evidence>
<evidence type="ECO:0000259" key="4">
    <source>
        <dbReference type="SMART" id="SM00382"/>
    </source>
</evidence>
<evidence type="ECO:0000256" key="3">
    <source>
        <dbReference type="ARBA" id="ARBA00022840"/>
    </source>
</evidence>
<protein>
    <submittedName>
        <fullName evidence="5">IS21-like element helper ATPase IstB</fullName>
    </submittedName>
</protein>
<organism evidence="5 6">
    <name type="scientific">Pelosinus baikalensis</name>
    <dbReference type="NCBI Taxonomy" id="2892015"/>
    <lineage>
        <taxon>Bacteria</taxon>
        <taxon>Bacillati</taxon>
        <taxon>Bacillota</taxon>
        <taxon>Negativicutes</taxon>
        <taxon>Selenomonadales</taxon>
        <taxon>Sporomusaceae</taxon>
        <taxon>Pelosinus</taxon>
    </lineage>
</organism>
<dbReference type="InterPro" id="IPR002611">
    <property type="entry name" value="IstB_ATP-bd"/>
</dbReference>
<dbReference type="InterPro" id="IPR047661">
    <property type="entry name" value="IstB"/>
</dbReference>
<dbReference type="SMART" id="SM00382">
    <property type="entry name" value="AAA"/>
    <property type="match status" value="1"/>
</dbReference>
<keyword evidence="3" id="KW-0067">ATP-binding</keyword>
<dbReference type="PANTHER" id="PTHR30050:SF4">
    <property type="entry name" value="ATP-BINDING PROTEIN RV3427C IN INSERTION SEQUENCE-RELATED"/>
    <property type="match status" value="1"/>
</dbReference>
<dbReference type="InterPro" id="IPR027417">
    <property type="entry name" value="P-loop_NTPase"/>
</dbReference>